<reference evidence="2" key="1">
    <citation type="journal article" date="2018" name="Genome Biol. Evol.">
        <title>Genomics and development of Lentinus tigrinus, a white-rot wood-decaying mushroom with dimorphic fruiting bodies.</title>
        <authorList>
            <person name="Wu B."/>
            <person name="Xu Z."/>
            <person name="Knudson A."/>
            <person name="Carlson A."/>
            <person name="Chen N."/>
            <person name="Kovaka S."/>
            <person name="LaButti K."/>
            <person name="Lipzen A."/>
            <person name="Pennachio C."/>
            <person name="Riley R."/>
            <person name="Schakwitz W."/>
            <person name="Umezawa K."/>
            <person name="Ohm R.A."/>
            <person name="Grigoriev I.V."/>
            <person name="Nagy L.G."/>
            <person name="Gibbons J."/>
            <person name="Hibbett D."/>
        </authorList>
    </citation>
    <scope>NUCLEOTIDE SEQUENCE [LARGE SCALE GENOMIC DNA]</scope>
    <source>
        <strain evidence="2">ALCF2SS1-6</strain>
    </source>
</reference>
<feature type="region of interest" description="Disordered" evidence="1">
    <location>
        <begin position="35"/>
        <end position="55"/>
    </location>
</feature>
<evidence type="ECO:0000256" key="1">
    <source>
        <dbReference type="SAM" id="MobiDB-lite"/>
    </source>
</evidence>
<dbReference type="AlphaFoldDB" id="A0A5C2S104"/>
<name>A0A5C2S104_9APHY</name>
<accession>A0A5C2S104</accession>
<sequence length="140" mass="16212">MYLCRVVPSHRRCFLKPLSVLGAAEAVSPGLRPRRRYNELPSSTSSYRSRHADLRRRTQQGIYDPTILSYIRRSVGGRIVYDLHSPQAQCITKHANAKQNRHLIRVQPGSRHLGSILIPHRLRRVDEDCAHCARSWHKRD</sequence>
<evidence type="ECO:0000313" key="2">
    <source>
        <dbReference type="EMBL" id="RPD57133.1"/>
    </source>
</evidence>
<protein>
    <submittedName>
        <fullName evidence="2">Uncharacterized protein</fullName>
    </submittedName>
</protein>
<gene>
    <name evidence="2" type="ORF">L227DRAFT_239913</name>
</gene>
<evidence type="ECO:0000313" key="3">
    <source>
        <dbReference type="Proteomes" id="UP000313359"/>
    </source>
</evidence>
<proteinExistence type="predicted"/>
<keyword evidence="3" id="KW-1185">Reference proteome</keyword>
<organism evidence="2 3">
    <name type="scientific">Lentinus tigrinus ALCF2SS1-6</name>
    <dbReference type="NCBI Taxonomy" id="1328759"/>
    <lineage>
        <taxon>Eukaryota</taxon>
        <taxon>Fungi</taxon>
        <taxon>Dikarya</taxon>
        <taxon>Basidiomycota</taxon>
        <taxon>Agaricomycotina</taxon>
        <taxon>Agaricomycetes</taxon>
        <taxon>Polyporales</taxon>
        <taxon>Polyporaceae</taxon>
        <taxon>Lentinus</taxon>
    </lineage>
</organism>
<dbReference type="EMBL" id="ML122283">
    <property type="protein sequence ID" value="RPD57133.1"/>
    <property type="molecule type" value="Genomic_DNA"/>
</dbReference>
<dbReference type="Proteomes" id="UP000313359">
    <property type="component" value="Unassembled WGS sequence"/>
</dbReference>